<dbReference type="Proteomes" id="UP000037939">
    <property type="component" value="Unassembled WGS sequence"/>
</dbReference>
<reference evidence="1 2" key="1">
    <citation type="submission" date="2015-07" db="EMBL/GenBank/DDBJ databases">
        <title>Draft genome sequence of the Amantichitinum ursilacus IGB-41, a new chitin-degrading bacterium.</title>
        <authorList>
            <person name="Kirstahler P."/>
            <person name="Guenther M."/>
            <person name="Grumaz C."/>
            <person name="Rupp S."/>
            <person name="Zibek S."/>
            <person name="Sohn K."/>
        </authorList>
    </citation>
    <scope>NUCLEOTIDE SEQUENCE [LARGE SCALE GENOMIC DNA]</scope>
    <source>
        <strain evidence="1 2">IGB-41</strain>
    </source>
</reference>
<evidence type="ECO:0000313" key="2">
    <source>
        <dbReference type="Proteomes" id="UP000037939"/>
    </source>
</evidence>
<accession>A0A0N0GM39</accession>
<dbReference type="OrthoDB" id="9012163at2"/>
<dbReference type="RefSeq" id="WP_152969262.1">
    <property type="nucleotide sequence ID" value="NZ_LAQT01000027.1"/>
</dbReference>
<comment type="caution">
    <text evidence="1">The sequence shown here is derived from an EMBL/GenBank/DDBJ whole genome shotgun (WGS) entry which is preliminary data.</text>
</comment>
<evidence type="ECO:0000313" key="1">
    <source>
        <dbReference type="EMBL" id="KPC50714.1"/>
    </source>
</evidence>
<keyword evidence="2" id="KW-1185">Reference proteome</keyword>
<name>A0A0N0GM39_9NEIS</name>
<sequence>MINNQNSRKVALIFEKAAAPLIDELAGAMPVWVIRSPENDKAADVARLNHVDVTVFFERDGESKLDTCARLLLTIDEHHQFDQITIYGALSSEIDIAICQSIGVTDIEPTDQGCRLSRPAE</sequence>
<protein>
    <submittedName>
        <fullName evidence="1">Uncharacterized protein</fullName>
    </submittedName>
</protein>
<organism evidence="1 2">
    <name type="scientific">Amantichitinum ursilacus</name>
    <dbReference type="NCBI Taxonomy" id="857265"/>
    <lineage>
        <taxon>Bacteria</taxon>
        <taxon>Pseudomonadati</taxon>
        <taxon>Pseudomonadota</taxon>
        <taxon>Betaproteobacteria</taxon>
        <taxon>Neisseriales</taxon>
        <taxon>Chitinibacteraceae</taxon>
        <taxon>Amantichitinum</taxon>
    </lineage>
</organism>
<dbReference type="AlphaFoldDB" id="A0A0N0GM39"/>
<dbReference type="EMBL" id="LAQT01000027">
    <property type="protein sequence ID" value="KPC50714.1"/>
    <property type="molecule type" value="Genomic_DNA"/>
</dbReference>
<proteinExistence type="predicted"/>
<gene>
    <name evidence="1" type="ORF">WG78_16710</name>
</gene>